<accession>A0A165ZWG5</accession>
<feature type="compositionally biased region" description="Basic and acidic residues" evidence="1">
    <location>
        <begin position="201"/>
        <end position="210"/>
    </location>
</feature>
<reference evidence="3 4" key="1">
    <citation type="journal article" date="2016" name="Mol. Biol. Evol.">
        <title>Comparative Genomics of Early-Diverging Mushroom-Forming Fungi Provides Insights into the Origins of Lignocellulose Decay Capabilities.</title>
        <authorList>
            <person name="Nagy L.G."/>
            <person name="Riley R."/>
            <person name="Tritt A."/>
            <person name="Adam C."/>
            <person name="Daum C."/>
            <person name="Floudas D."/>
            <person name="Sun H."/>
            <person name="Yadav J.S."/>
            <person name="Pangilinan J."/>
            <person name="Larsson K.H."/>
            <person name="Matsuura K."/>
            <person name="Barry K."/>
            <person name="Labutti K."/>
            <person name="Kuo R."/>
            <person name="Ohm R.A."/>
            <person name="Bhattacharya S.S."/>
            <person name="Shirouzu T."/>
            <person name="Yoshinaga Y."/>
            <person name="Martin F.M."/>
            <person name="Grigoriev I.V."/>
            <person name="Hibbett D.S."/>
        </authorList>
    </citation>
    <scope>NUCLEOTIDE SEQUENCE [LARGE SCALE GENOMIC DNA]</scope>
    <source>
        <strain evidence="3 4">HHB12029</strain>
    </source>
</reference>
<dbReference type="InterPro" id="IPR057678">
    <property type="entry name" value="DUF7918"/>
</dbReference>
<dbReference type="AlphaFoldDB" id="A0A165ZWG5"/>
<dbReference type="Pfam" id="PF25534">
    <property type="entry name" value="DUF7918"/>
    <property type="match status" value="1"/>
</dbReference>
<dbReference type="Proteomes" id="UP000077266">
    <property type="component" value="Unassembled WGS sequence"/>
</dbReference>
<organism evidence="3 4">
    <name type="scientific">Exidia glandulosa HHB12029</name>
    <dbReference type="NCBI Taxonomy" id="1314781"/>
    <lineage>
        <taxon>Eukaryota</taxon>
        <taxon>Fungi</taxon>
        <taxon>Dikarya</taxon>
        <taxon>Basidiomycota</taxon>
        <taxon>Agaricomycotina</taxon>
        <taxon>Agaricomycetes</taxon>
        <taxon>Auriculariales</taxon>
        <taxon>Exidiaceae</taxon>
        <taxon>Exidia</taxon>
    </lineage>
</organism>
<dbReference type="PANTHER" id="PTHR36223">
    <property type="entry name" value="BETA-LACTAMASE-TYPE TRANSPEPTIDASE FOLD DOMAIN CONTAINING PROTEIN"/>
    <property type="match status" value="1"/>
</dbReference>
<name>A0A165ZWG5_EXIGL</name>
<feature type="domain" description="DUF7918" evidence="2">
    <location>
        <begin position="8"/>
        <end position="189"/>
    </location>
</feature>
<protein>
    <recommendedName>
        <fullName evidence="2">DUF7918 domain-containing protein</fullName>
    </recommendedName>
</protein>
<dbReference type="EMBL" id="KV426161">
    <property type="protein sequence ID" value="KZV86249.1"/>
    <property type="molecule type" value="Genomic_DNA"/>
</dbReference>
<keyword evidence="4" id="KW-1185">Reference proteome</keyword>
<dbReference type="InParanoid" id="A0A165ZWG5"/>
<evidence type="ECO:0000256" key="1">
    <source>
        <dbReference type="SAM" id="MobiDB-lite"/>
    </source>
</evidence>
<feature type="region of interest" description="Disordered" evidence="1">
    <location>
        <begin position="244"/>
        <end position="278"/>
    </location>
</feature>
<gene>
    <name evidence="3" type="ORF">EXIGLDRAFT_725012</name>
</gene>
<evidence type="ECO:0000259" key="2">
    <source>
        <dbReference type="Pfam" id="PF25534"/>
    </source>
</evidence>
<sequence>MGVHGVERTGASATGWIASESGAAFEVEISLSPGSGPASCRLYIDGVKITSKRLDSAKLRRTIRGFRSTPTTIHKLHFAQINISDADTGVVRDSAVLSQLGAIRIEYWRCRMTQQAKPWNAVAMPETLSDQLVVNERDKKLGGHHVTLGVKEQCRASRSYKSEHLDAQPAAILEFRYRPKELLQAQGVLSALEASPSSKKRLADHLDDQTNRAAKRPKKLPSIKAEPVARDAYVHKIKARVQQLEERNHNSSVHPTRVKAEAVTSGRRDDVVIDLTSD</sequence>
<feature type="region of interest" description="Disordered" evidence="1">
    <location>
        <begin position="194"/>
        <end position="226"/>
    </location>
</feature>
<evidence type="ECO:0000313" key="4">
    <source>
        <dbReference type="Proteomes" id="UP000077266"/>
    </source>
</evidence>
<dbReference type="OrthoDB" id="3364132at2759"/>
<dbReference type="PANTHER" id="PTHR36223:SF1">
    <property type="entry name" value="TRANSCRIPTION ELONGATION FACTOR EAF N-TERMINAL DOMAIN-CONTAINING PROTEIN"/>
    <property type="match status" value="1"/>
</dbReference>
<proteinExistence type="predicted"/>
<evidence type="ECO:0000313" key="3">
    <source>
        <dbReference type="EMBL" id="KZV86249.1"/>
    </source>
</evidence>